<evidence type="ECO:0000313" key="3">
    <source>
        <dbReference type="EMBL" id="KAK8391641.1"/>
    </source>
</evidence>
<proteinExistence type="predicted"/>
<dbReference type="Gene3D" id="2.170.140.10">
    <property type="entry name" value="Chitin binding domain"/>
    <property type="match status" value="1"/>
</dbReference>
<dbReference type="Pfam" id="PF01607">
    <property type="entry name" value="CBM_14"/>
    <property type="match status" value="1"/>
</dbReference>
<keyword evidence="1" id="KW-0472">Membrane</keyword>
<dbReference type="SUPFAM" id="SSF57625">
    <property type="entry name" value="Invertebrate chitin-binding proteins"/>
    <property type="match status" value="1"/>
</dbReference>
<feature type="domain" description="Chitin-binding type-2" evidence="2">
    <location>
        <begin position="65"/>
        <end position="131"/>
    </location>
</feature>
<dbReference type="PANTHER" id="PTHR22933:SF43">
    <property type="entry name" value="LP10131P"/>
    <property type="match status" value="1"/>
</dbReference>
<dbReference type="GO" id="GO:0005576">
    <property type="term" value="C:extracellular region"/>
    <property type="evidence" value="ECO:0007669"/>
    <property type="project" value="InterPro"/>
</dbReference>
<sequence length="151" mass="16582">MNHPASGHVPGFREGVSRACFAVLVGMAAALPSIQHPRPRRDSSPMFYSLPSNASLILGGDIHTGFDCADLPYGYYADEANNCAVFHVCLPYIIFDEIVTRHFSFFCGEGTIFDQERLVCAAPEDALPCSLAAVARSTNEYFGRRDINFLE</sequence>
<comment type="caution">
    <text evidence="3">The sequence shown here is derived from an EMBL/GenBank/DDBJ whole genome shotgun (WGS) entry which is preliminary data.</text>
</comment>
<dbReference type="InterPro" id="IPR036508">
    <property type="entry name" value="Chitin-bd_dom_sf"/>
</dbReference>
<dbReference type="SMART" id="SM00494">
    <property type="entry name" value="ChtBD2"/>
    <property type="match status" value="1"/>
</dbReference>
<name>A0AAW0TY90_SCYPA</name>
<organism evidence="3 4">
    <name type="scientific">Scylla paramamosain</name>
    <name type="common">Mud crab</name>
    <dbReference type="NCBI Taxonomy" id="85552"/>
    <lineage>
        <taxon>Eukaryota</taxon>
        <taxon>Metazoa</taxon>
        <taxon>Ecdysozoa</taxon>
        <taxon>Arthropoda</taxon>
        <taxon>Crustacea</taxon>
        <taxon>Multicrustacea</taxon>
        <taxon>Malacostraca</taxon>
        <taxon>Eumalacostraca</taxon>
        <taxon>Eucarida</taxon>
        <taxon>Decapoda</taxon>
        <taxon>Pleocyemata</taxon>
        <taxon>Brachyura</taxon>
        <taxon>Eubrachyura</taxon>
        <taxon>Portunoidea</taxon>
        <taxon>Portunidae</taxon>
        <taxon>Portuninae</taxon>
        <taxon>Scylla</taxon>
    </lineage>
</organism>
<protein>
    <recommendedName>
        <fullName evidence="2">Chitin-binding type-2 domain-containing protein</fullName>
    </recommendedName>
</protein>
<keyword evidence="1" id="KW-0812">Transmembrane</keyword>
<evidence type="ECO:0000313" key="4">
    <source>
        <dbReference type="Proteomes" id="UP001487740"/>
    </source>
</evidence>
<dbReference type="EMBL" id="JARAKH010000024">
    <property type="protein sequence ID" value="KAK8391641.1"/>
    <property type="molecule type" value="Genomic_DNA"/>
</dbReference>
<dbReference type="AlphaFoldDB" id="A0AAW0TY90"/>
<reference evidence="3 4" key="1">
    <citation type="submission" date="2023-03" db="EMBL/GenBank/DDBJ databases">
        <title>High-quality genome of Scylla paramamosain provides insights in environmental adaptation.</title>
        <authorList>
            <person name="Zhang L."/>
        </authorList>
    </citation>
    <scope>NUCLEOTIDE SEQUENCE [LARGE SCALE GENOMIC DNA]</scope>
    <source>
        <strain evidence="3">LZ_2023a</strain>
        <tissue evidence="3">Muscle</tissue>
    </source>
</reference>
<dbReference type="PANTHER" id="PTHR22933">
    <property type="entry name" value="FI18007P1-RELATED"/>
    <property type="match status" value="1"/>
</dbReference>
<accession>A0AAW0TY90</accession>
<dbReference type="InterPro" id="IPR002557">
    <property type="entry name" value="Chitin-bd_dom"/>
</dbReference>
<gene>
    <name evidence="3" type="ORF">O3P69_017283</name>
</gene>
<dbReference type="PROSITE" id="PS50940">
    <property type="entry name" value="CHIT_BIND_II"/>
    <property type="match status" value="1"/>
</dbReference>
<dbReference type="Proteomes" id="UP001487740">
    <property type="component" value="Unassembled WGS sequence"/>
</dbReference>
<keyword evidence="1" id="KW-1133">Transmembrane helix</keyword>
<evidence type="ECO:0000256" key="1">
    <source>
        <dbReference type="SAM" id="Phobius"/>
    </source>
</evidence>
<feature type="transmembrane region" description="Helical" evidence="1">
    <location>
        <begin position="15"/>
        <end position="34"/>
    </location>
</feature>
<dbReference type="InterPro" id="IPR052976">
    <property type="entry name" value="Scoloptoxin-like"/>
</dbReference>
<evidence type="ECO:0000259" key="2">
    <source>
        <dbReference type="PROSITE" id="PS50940"/>
    </source>
</evidence>
<keyword evidence="4" id="KW-1185">Reference proteome</keyword>
<dbReference type="GO" id="GO:0008061">
    <property type="term" value="F:chitin binding"/>
    <property type="evidence" value="ECO:0007669"/>
    <property type="project" value="InterPro"/>
</dbReference>